<evidence type="ECO:0000313" key="5">
    <source>
        <dbReference type="Proteomes" id="UP000280586"/>
    </source>
</evidence>
<keyword evidence="4" id="KW-0378">Hydrolase</keyword>
<evidence type="ECO:0000313" key="4">
    <source>
        <dbReference type="EMBL" id="USS02392.1"/>
    </source>
</evidence>
<feature type="transmembrane region" description="Helical" evidence="1">
    <location>
        <begin position="189"/>
        <end position="207"/>
    </location>
</feature>
<dbReference type="EMBL" id="CP023671">
    <property type="protein sequence ID" value="AYE35777.1"/>
    <property type="molecule type" value="Genomic_DNA"/>
</dbReference>
<keyword evidence="6" id="KW-1185">Reference proteome</keyword>
<dbReference type="OrthoDB" id="9956401at2"/>
<dbReference type="RefSeq" id="WP_066678923.1">
    <property type="nucleotide sequence ID" value="NZ_CABMIZ010000056.1"/>
</dbReference>
<dbReference type="Proteomes" id="UP000280586">
    <property type="component" value="Chromosome"/>
</dbReference>
<accession>A0A9N7PMY4</accession>
<reference evidence="4" key="2">
    <citation type="submission" date="2022-06" db="EMBL/GenBank/DDBJ databases">
        <authorList>
            <person name="Holder M.E."/>
            <person name="Ajami N.J."/>
            <person name="Petrosino J.F."/>
        </authorList>
    </citation>
    <scope>NUCLEOTIDE SEQUENCE</scope>
    <source>
        <strain evidence="4">RMA 8861</strain>
    </source>
</reference>
<keyword evidence="4" id="KW-0645">Protease</keyword>
<dbReference type="GO" id="GO:0080120">
    <property type="term" value="P:CAAX-box protein maturation"/>
    <property type="evidence" value="ECO:0007669"/>
    <property type="project" value="UniProtKB-ARBA"/>
</dbReference>
<feature type="transmembrane region" description="Helical" evidence="1">
    <location>
        <begin position="213"/>
        <end position="232"/>
    </location>
</feature>
<feature type="transmembrane region" description="Helical" evidence="1">
    <location>
        <begin position="51"/>
        <end position="72"/>
    </location>
</feature>
<keyword evidence="3" id="KW-0482">Metalloprotease</keyword>
<dbReference type="AlphaFoldDB" id="A0A9N7PMY4"/>
<keyword evidence="1" id="KW-0472">Membrane</keyword>
<name>A0A9N7PMY4_CLOSE</name>
<dbReference type="EC" id="3.4.-.-" evidence="4"/>
<proteinExistence type="predicted"/>
<protein>
    <submittedName>
        <fullName evidence="4">CPBP family glutamic-type intramembrane protease</fullName>
        <ecNumber evidence="4">3.4.-.-</ecNumber>
    </submittedName>
    <submittedName>
        <fullName evidence="3">CPBP family intramembrane metalloprotease</fullName>
    </submittedName>
</protein>
<dbReference type="GO" id="GO:0006508">
    <property type="term" value="P:proteolysis"/>
    <property type="evidence" value="ECO:0007669"/>
    <property type="project" value="UniProtKB-KW"/>
</dbReference>
<feature type="transmembrane region" description="Helical" evidence="1">
    <location>
        <begin position="84"/>
        <end position="106"/>
    </location>
</feature>
<dbReference type="GO" id="GO:0004175">
    <property type="term" value="F:endopeptidase activity"/>
    <property type="evidence" value="ECO:0007669"/>
    <property type="project" value="UniProtKB-ARBA"/>
</dbReference>
<dbReference type="GO" id="GO:0008237">
    <property type="term" value="F:metallopeptidase activity"/>
    <property type="evidence" value="ECO:0007669"/>
    <property type="project" value="UniProtKB-KW"/>
</dbReference>
<dbReference type="KEGG" id="csep:CP523_15770"/>
<organism evidence="3 5">
    <name type="scientific">Clostridium septicum</name>
    <dbReference type="NCBI Taxonomy" id="1504"/>
    <lineage>
        <taxon>Bacteria</taxon>
        <taxon>Bacillati</taxon>
        <taxon>Bacillota</taxon>
        <taxon>Clostridia</taxon>
        <taxon>Eubacteriales</taxon>
        <taxon>Clostridiaceae</taxon>
        <taxon>Clostridium</taxon>
    </lineage>
</organism>
<dbReference type="EMBL" id="CP099799">
    <property type="protein sequence ID" value="USS02392.1"/>
    <property type="molecule type" value="Genomic_DNA"/>
</dbReference>
<dbReference type="GeneID" id="303562147"/>
<sequence>MKRSVVDNKFKTNKVGLQMGYIIISFLISILTMQVLTLFKLMLILDIQMSDVLYIGEAILIIGTILTVIGGMDFLKDNLFREESILKGIGIGTISGLGIMFITYLYRIIPVFIGKRVIAIGSNQAVSTYKDFSFESLLVTSITPAILEEFVFRVGGFTICAVIFRFIFQQIRKDKKSLIEINVLNLRSRYGLMALIFTSLIFAIMHGPSILSLPIYLLPGLLFGFLYCKYGLGVSIVSHCMSNYLSSLILTLVVFLINLLV</sequence>
<evidence type="ECO:0000256" key="1">
    <source>
        <dbReference type="SAM" id="Phobius"/>
    </source>
</evidence>
<reference evidence="3 5" key="1">
    <citation type="submission" date="2017-09" db="EMBL/GenBank/DDBJ databases">
        <authorList>
            <person name="Thomas P."/>
            <person name="Seyboldt C."/>
        </authorList>
    </citation>
    <scope>NUCLEOTIDE SEQUENCE [LARGE SCALE GENOMIC DNA]</scope>
    <source>
        <strain evidence="3 5">DSM 7534</strain>
    </source>
</reference>
<gene>
    <name evidence="3" type="ORF">CP523_15770</name>
    <name evidence="4" type="ORF">NH397_08255</name>
</gene>
<feature type="domain" description="CAAX prenyl protease 2/Lysostaphin resistance protein A-like" evidence="2">
    <location>
        <begin position="136"/>
        <end position="244"/>
    </location>
</feature>
<feature type="transmembrane region" description="Helical" evidence="1">
    <location>
        <begin position="150"/>
        <end position="168"/>
    </location>
</feature>
<evidence type="ECO:0000259" key="2">
    <source>
        <dbReference type="Pfam" id="PF02517"/>
    </source>
</evidence>
<feature type="transmembrane region" description="Helical" evidence="1">
    <location>
        <begin position="21"/>
        <end position="45"/>
    </location>
</feature>
<dbReference type="Proteomes" id="UP001055437">
    <property type="component" value="Chromosome"/>
</dbReference>
<dbReference type="Pfam" id="PF02517">
    <property type="entry name" value="Rce1-like"/>
    <property type="match status" value="1"/>
</dbReference>
<keyword evidence="1" id="KW-1133">Transmembrane helix</keyword>
<evidence type="ECO:0000313" key="6">
    <source>
        <dbReference type="Proteomes" id="UP001055437"/>
    </source>
</evidence>
<feature type="transmembrane region" description="Helical" evidence="1">
    <location>
        <begin position="244"/>
        <end position="260"/>
    </location>
</feature>
<evidence type="ECO:0000313" key="3">
    <source>
        <dbReference type="EMBL" id="AYE35777.1"/>
    </source>
</evidence>
<keyword evidence="1" id="KW-0812">Transmembrane</keyword>
<dbReference type="InterPro" id="IPR003675">
    <property type="entry name" value="Rce1/LyrA-like_dom"/>
</dbReference>